<keyword evidence="2" id="KW-1185">Reference proteome</keyword>
<sequence>MRSQLIHQTHRGGADYEYDILVHLFHKDYLSMVVDLATKWYTRYYINISTLVVTESPTYETELIGRLDRHLQNKIMYTVEVSYGGNPGFDEAIALSSNYL</sequence>
<dbReference type="InterPro" id="IPR042226">
    <property type="entry name" value="eFR1_2_sf"/>
</dbReference>
<evidence type="ECO:0000313" key="2">
    <source>
        <dbReference type="Proteomes" id="UP001151760"/>
    </source>
</evidence>
<gene>
    <name evidence="1" type="ORF">Tco_0626414</name>
</gene>
<dbReference type="EMBL" id="BQNB010008698">
    <property type="protein sequence ID" value="GJS53052.1"/>
    <property type="molecule type" value="Genomic_DNA"/>
</dbReference>
<dbReference type="SUPFAM" id="SSF53137">
    <property type="entry name" value="Translational machinery components"/>
    <property type="match status" value="1"/>
</dbReference>
<organism evidence="1 2">
    <name type="scientific">Tanacetum coccineum</name>
    <dbReference type="NCBI Taxonomy" id="301880"/>
    <lineage>
        <taxon>Eukaryota</taxon>
        <taxon>Viridiplantae</taxon>
        <taxon>Streptophyta</taxon>
        <taxon>Embryophyta</taxon>
        <taxon>Tracheophyta</taxon>
        <taxon>Spermatophyta</taxon>
        <taxon>Magnoliopsida</taxon>
        <taxon>eudicotyledons</taxon>
        <taxon>Gunneridae</taxon>
        <taxon>Pentapetalae</taxon>
        <taxon>asterids</taxon>
        <taxon>campanulids</taxon>
        <taxon>Asterales</taxon>
        <taxon>Asteraceae</taxon>
        <taxon>Asteroideae</taxon>
        <taxon>Anthemideae</taxon>
        <taxon>Anthemidinae</taxon>
        <taxon>Tanacetum</taxon>
    </lineage>
</organism>
<reference evidence="1" key="2">
    <citation type="submission" date="2022-01" db="EMBL/GenBank/DDBJ databases">
        <authorList>
            <person name="Yamashiro T."/>
            <person name="Shiraishi A."/>
            <person name="Satake H."/>
            <person name="Nakayama K."/>
        </authorList>
    </citation>
    <scope>NUCLEOTIDE SEQUENCE</scope>
</reference>
<comment type="caution">
    <text evidence="1">The sequence shown here is derived from an EMBL/GenBank/DDBJ whole genome shotgun (WGS) entry which is preliminary data.</text>
</comment>
<name>A0ABQ4WJK8_9ASTR</name>
<reference evidence="1" key="1">
    <citation type="journal article" date="2022" name="Int. J. Mol. Sci.">
        <title>Draft Genome of Tanacetum Coccineum: Genomic Comparison of Closely Related Tanacetum-Family Plants.</title>
        <authorList>
            <person name="Yamashiro T."/>
            <person name="Shiraishi A."/>
            <person name="Nakayama K."/>
            <person name="Satake H."/>
        </authorList>
    </citation>
    <scope>NUCLEOTIDE SEQUENCE</scope>
</reference>
<proteinExistence type="predicted"/>
<dbReference type="Proteomes" id="UP001151760">
    <property type="component" value="Unassembled WGS sequence"/>
</dbReference>
<dbReference type="Gene3D" id="3.30.420.60">
    <property type="entry name" value="eRF1 domain 2"/>
    <property type="match status" value="1"/>
</dbReference>
<protein>
    <submittedName>
        <fullName evidence="1">Uncharacterized protein</fullName>
    </submittedName>
</protein>
<evidence type="ECO:0000313" key="1">
    <source>
        <dbReference type="EMBL" id="GJS53052.1"/>
    </source>
</evidence>
<accession>A0ABQ4WJK8</accession>